<accession>A0A4R4NDT7</accession>
<dbReference type="OrthoDB" id="9813465at2"/>
<sequence length="655" mass="71454">MTTRKDWEDLADRLLLACRPYASPRHALIDLPGPLSISGRWSDGLEGFARTFLLAAFRLAGARGEDPHGLADWYSAGLAAGADPSSEERWPTFAECKQAKVEAASIALALHQTRPWIWDRLPDRTRGHVLAWLGDMVGDAMPGNNWIWFQAVTEAFARTAGGSWSEADLARTIQLTDTWYAGDGWYSDGLAGGMHRNYDHYNGWAMHFYPLWFCRILGDQAPDGLRERYRERLRRFLDDFRHLVGGNGSPLIQGRSLTYRFAALAPVWTGVLFDATPLPPGETRRLANLMLGHFIGHGAIDERGLLTLGWHRPFRQVLQAYSGPASPYWASKGFAGLLLPADHPVWSEEEGPLPVEEGDFALTLRAPGWLVSGTRADGVVRVANHGSDHTDPARSHSDDPLYAHLAYSTHAAPETPADPRGGPVDSAVVLVDGEGRACHRRPLERLSVAGRIGVSRSRAHWPQDERWDCFGGPDTRYELGPWITVASILRGALEIRLARVDEADSGADVHPGPWRLRLGGWAVPYDGDAPGLTERDGDPPGFFDSPTATVRGGGLCSTVVGLHGFGRAALHHGANSNALAVASATPVLASVGRVSFARPYAAAVYLAGAPLYADDLPRVRFRDLDVAAIEAEVLWPDGEHDVVLLPAPEREGRAT</sequence>
<comment type="caution">
    <text evidence="2">The sequence shown here is derived from an EMBL/GenBank/DDBJ whole genome shotgun (WGS) entry which is preliminary data.</text>
</comment>
<evidence type="ECO:0000313" key="3">
    <source>
        <dbReference type="Proteomes" id="UP000295157"/>
    </source>
</evidence>
<dbReference type="Pfam" id="PF10022">
    <property type="entry name" value="DUF2264"/>
    <property type="match status" value="1"/>
</dbReference>
<dbReference type="InterPro" id="IPR016624">
    <property type="entry name" value="UCP014753"/>
</dbReference>
<proteinExistence type="predicted"/>
<dbReference type="PANTHER" id="PTHR35339">
    <property type="entry name" value="LINALOOL DEHYDRATASE_ISOMERASE DOMAIN-CONTAINING PROTEIN"/>
    <property type="match status" value="1"/>
</dbReference>
<organism evidence="2 3">
    <name type="scientific">Nonomuraea longispora</name>
    <dbReference type="NCBI Taxonomy" id="1848320"/>
    <lineage>
        <taxon>Bacteria</taxon>
        <taxon>Bacillati</taxon>
        <taxon>Actinomycetota</taxon>
        <taxon>Actinomycetes</taxon>
        <taxon>Streptosporangiales</taxon>
        <taxon>Streptosporangiaceae</taxon>
        <taxon>Nonomuraea</taxon>
    </lineage>
</organism>
<evidence type="ECO:0000259" key="1">
    <source>
        <dbReference type="Pfam" id="PF10022"/>
    </source>
</evidence>
<feature type="domain" description="DUF2264" evidence="1">
    <location>
        <begin position="3"/>
        <end position="352"/>
    </location>
</feature>
<gene>
    <name evidence="2" type="ORF">E1267_13820</name>
</gene>
<dbReference type="Proteomes" id="UP000295157">
    <property type="component" value="Unassembled WGS sequence"/>
</dbReference>
<name>A0A4R4NDT7_9ACTN</name>
<dbReference type="PANTHER" id="PTHR35339:SF4">
    <property type="entry name" value="LINALOOL DEHYDRATASE_ISOMERASE DOMAIN-CONTAINING PROTEIN"/>
    <property type="match status" value="1"/>
</dbReference>
<reference evidence="2 3" key="1">
    <citation type="submission" date="2019-02" db="EMBL/GenBank/DDBJ databases">
        <title>Draft genome sequences of novel Actinobacteria.</title>
        <authorList>
            <person name="Sahin N."/>
            <person name="Ay H."/>
            <person name="Saygin H."/>
        </authorList>
    </citation>
    <scope>NUCLEOTIDE SEQUENCE [LARGE SCALE GENOMIC DNA]</scope>
    <source>
        <strain evidence="2 3">KC201</strain>
    </source>
</reference>
<evidence type="ECO:0000313" key="2">
    <source>
        <dbReference type="EMBL" id="TDC07281.1"/>
    </source>
</evidence>
<dbReference type="EMBL" id="SMJZ01000042">
    <property type="protein sequence ID" value="TDC07281.1"/>
    <property type="molecule type" value="Genomic_DNA"/>
</dbReference>
<dbReference type="RefSeq" id="WP_132332843.1">
    <property type="nucleotide sequence ID" value="NZ_SMJZ01000042.1"/>
</dbReference>
<protein>
    <submittedName>
        <fullName evidence="2">DUF2264 domain-containing protein</fullName>
    </submittedName>
</protein>
<dbReference type="AlphaFoldDB" id="A0A4R4NDT7"/>
<keyword evidence="3" id="KW-1185">Reference proteome</keyword>
<dbReference type="InterPro" id="IPR049349">
    <property type="entry name" value="DUF2264_N"/>
</dbReference>